<dbReference type="EMBL" id="AK362273">
    <property type="protein sequence ID" value="BAJ93477.1"/>
    <property type="molecule type" value="mRNA"/>
</dbReference>
<accession>F2DEF6</accession>
<dbReference type="GO" id="GO:0016747">
    <property type="term" value="F:acyltransferase activity, transferring groups other than amino-acyl groups"/>
    <property type="evidence" value="ECO:0007669"/>
    <property type="project" value="UniProtKB-ARBA"/>
</dbReference>
<reference evidence="1" key="1">
    <citation type="journal article" date="2011" name="Plant Physiol.">
        <title>Comprehensive sequence analysis of 24,783 barley full-length cDNAs derived from 12 clone libraries.</title>
        <authorList>
            <person name="Matsumoto T."/>
            <person name="Tanaka T."/>
            <person name="Sakai H."/>
            <person name="Amano N."/>
            <person name="Kanamori H."/>
            <person name="Kurita K."/>
            <person name="Kikuta A."/>
            <person name="Kamiya K."/>
            <person name="Yamamoto M."/>
            <person name="Ikawa H."/>
            <person name="Fujii N."/>
            <person name="Hori K."/>
            <person name="Itoh T."/>
            <person name="Sato K."/>
        </authorList>
    </citation>
    <scope>NUCLEOTIDE SEQUENCE</scope>
</reference>
<dbReference type="InterPro" id="IPR023213">
    <property type="entry name" value="CAT-like_dom_sf"/>
</dbReference>
<organism evidence="1">
    <name type="scientific">Hordeum vulgare subsp. vulgare</name>
    <name type="common">Domesticated barley</name>
    <dbReference type="NCBI Taxonomy" id="112509"/>
    <lineage>
        <taxon>Eukaryota</taxon>
        <taxon>Viridiplantae</taxon>
        <taxon>Streptophyta</taxon>
        <taxon>Embryophyta</taxon>
        <taxon>Tracheophyta</taxon>
        <taxon>Spermatophyta</taxon>
        <taxon>Magnoliopsida</taxon>
        <taxon>Liliopsida</taxon>
        <taxon>Poales</taxon>
        <taxon>Poaceae</taxon>
        <taxon>BOP clade</taxon>
        <taxon>Pooideae</taxon>
        <taxon>Triticodae</taxon>
        <taxon>Triticeae</taxon>
        <taxon>Hordeinae</taxon>
        <taxon>Hordeum</taxon>
    </lineage>
</organism>
<sequence length="85" mass="9166">MGSGSVLRLVKSCFVTPSGETPRKRLWLSALDLVLASRGHTPLVHFYSAGDGSARLLISLEPVTLSKFEHAVAERQVLAGVHARL</sequence>
<evidence type="ECO:0000313" key="1">
    <source>
        <dbReference type="EMBL" id="BAJ93477.1"/>
    </source>
</evidence>
<dbReference type="AlphaFoldDB" id="F2DEF6"/>
<dbReference type="Gene3D" id="3.30.559.10">
    <property type="entry name" value="Chloramphenicol acetyltransferase-like domain"/>
    <property type="match status" value="1"/>
</dbReference>
<protein>
    <submittedName>
        <fullName evidence="1">Predicted protein</fullName>
    </submittedName>
</protein>
<proteinExistence type="evidence at transcript level"/>
<name>F2DEF6_HORVV</name>